<dbReference type="PANTHER" id="PTHR10745:SF8">
    <property type="entry name" value="DNA POLYMERASE SUBUNIT GAMMA-2, MITOCHONDRIAL"/>
    <property type="match status" value="1"/>
</dbReference>
<feature type="compositionally biased region" description="Basic and acidic residues" evidence="1">
    <location>
        <begin position="326"/>
        <end position="347"/>
    </location>
</feature>
<dbReference type="InterPro" id="IPR036621">
    <property type="entry name" value="Anticodon-bd_dom_sf"/>
</dbReference>
<evidence type="ECO:0000256" key="1">
    <source>
        <dbReference type="SAM" id="MobiDB-lite"/>
    </source>
</evidence>
<feature type="compositionally biased region" description="Basic residues" evidence="1">
    <location>
        <begin position="348"/>
        <end position="365"/>
    </location>
</feature>
<evidence type="ECO:0000313" key="3">
    <source>
        <dbReference type="EnsemblMetazoa" id="XP_022659380"/>
    </source>
</evidence>
<dbReference type="CTD" id="136040168"/>
<dbReference type="EnsemblMetazoa" id="XM_022803645">
    <property type="protein sequence ID" value="XP_022659380"/>
    <property type="gene ID" value="LOC111249596"/>
</dbReference>
<dbReference type="RefSeq" id="XP_022659380.1">
    <property type="nucleotide sequence ID" value="XM_022803645.1"/>
</dbReference>
<keyword evidence="4" id="KW-1185">Reference proteome</keyword>
<dbReference type="OrthoDB" id="5394539at2759"/>
<reference evidence="3" key="1">
    <citation type="submission" date="2021-01" db="UniProtKB">
        <authorList>
            <consortium name="EnsemblMetazoa"/>
        </authorList>
    </citation>
    <scope>IDENTIFICATION</scope>
</reference>
<evidence type="ECO:0000313" key="4">
    <source>
        <dbReference type="Proteomes" id="UP000594260"/>
    </source>
</evidence>
<dbReference type="Pfam" id="PF03129">
    <property type="entry name" value="HGTP_anticodon"/>
    <property type="match status" value="1"/>
</dbReference>
<accession>A0A7M7K042</accession>
<dbReference type="InParanoid" id="A0A7M7K042"/>
<dbReference type="AlphaFoldDB" id="A0A7M7K042"/>
<dbReference type="PANTHER" id="PTHR10745">
    <property type="entry name" value="GLYCYL-TRNA SYNTHETASE/DNA POLYMERASE SUBUNIT GAMMA-2"/>
    <property type="match status" value="1"/>
</dbReference>
<name>A0A7M7K042_VARDE</name>
<feature type="domain" description="Anticodon-binding" evidence="2">
    <location>
        <begin position="184"/>
        <end position="273"/>
    </location>
</feature>
<dbReference type="Proteomes" id="UP000594260">
    <property type="component" value="Unplaced"/>
</dbReference>
<sequence>MGQPVAHKRRLNTPMAGILRFGLPTSLRHNITSLWLRSLLCCPNSTNVCGGQDLVQAIFKDKTFATIGVATPEADRLTHTFIAVQDDFRWFDFWTRERRLWWKRFSHNCSRFEDVRVDIDHSQIVYKRDNIVETLIRKKQGSTTVISSHIELGEAVRCLLDDARCETIKDTPCFRLHYQLVPYQVSVTVASEKLRPRADEILTNLKKSNVRCLPTVSVTPAVTPQAFQDEDFLGVYFNVYIDEDTPETSVVKVRNRDTASSEYMYIHQVVPLLARYLKTEMAYPCEKYIAQKESEQDAQSTQIRVPKAIQAKKKTVQPVQDIASDQDKRICSVTNHEDPFNSKGDRTTKRRLILKKGARKSSKSE</sequence>
<dbReference type="FunCoup" id="A0A7M7K042">
    <property type="interactions" value="69"/>
</dbReference>
<dbReference type="GeneID" id="111249596"/>
<dbReference type="GO" id="GO:0005739">
    <property type="term" value="C:mitochondrion"/>
    <property type="evidence" value="ECO:0007669"/>
    <property type="project" value="TreeGrafter"/>
</dbReference>
<dbReference type="Gene3D" id="3.40.50.800">
    <property type="entry name" value="Anticodon-binding domain"/>
    <property type="match status" value="1"/>
</dbReference>
<evidence type="ECO:0000259" key="2">
    <source>
        <dbReference type="Pfam" id="PF03129"/>
    </source>
</evidence>
<feature type="region of interest" description="Disordered" evidence="1">
    <location>
        <begin position="326"/>
        <end position="365"/>
    </location>
</feature>
<dbReference type="GO" id="GO:0006264">
    <property type="term" value="P:mitochondrial DNA replication"/>
    <property type="evidence" value="ECO:0007669"/>
    <property type="project" value="TreeGrafter"/>
</dbReference>
<organism evidence="3 4">
    <name type="scientific">Varroa destructor</name>
    <name type="common">Honeybee mite</name>
    <dbReference type="NCBI Taxonomy" id="109461"/>
    <lineage>
        <taxon>Eukaryota</taxon>
        <taxon>Metazoa</taxon>
        <taxon>Ecdysozoa</taxon>
        <taxon>Arthropoda</taxon>
        <taxon>Chelicerata</taxon>
        <taxon>Arachnida</taxon>
        <taxon>Acari</taxon>
        <taxon>Parasitiformes</taxon>
        <taxon>Mesostigmata</taxon>
        <taxon>Gamasina</taxon>
        <taxon>Dermanyssoidea</taxon>
        <taxon>Varroidae</taxon>
        <taxon>Varroa</taxon>
    </lineage>
</organism>
<dbReference type="SUPFAM" id="SSF52954">
    <property type="entry name" value="Class II aaRS ABD-related"/>
    <property type="match status" value="1"/>
</dbReference>
<protein>
    <recommendedName>
        <fullName evidence="2">Anticodon-binding domain-containing protein</fullName>
    </recommendedName>
</protein>
<dbReference type="KEGG" id="vde:111249596"/>
<proteinExistence type="predicted"/>
<dbReference type="InterPro" id="IPR004154">
    <property type="entry name" value="Anticodon-bd"/>
</dbReference>
<dbReference type="InterPro" id="IPR027031">
    <property type="entry name" value="Gly-tRNA_synthase/POLG2"/>
</dbReference>